<dbReference type="InterPro" id="IPR030559">
    <property type="entry name" value="PolZ_Rev3"/>
</dbReference>
<dbReference type="Gene3D" id="3.90.1600.10">
    <property type="entry name" value="Palm domain of DNA polymerase"/>
    <property type="match status" value="1"/>
</dbReference>
<evidence type="ECO:0000256" key="4">
    <source>
        <dbReference type="ARBA" id="ARBA00022695"/>
    </source>
</evidence>
<dbReference type="Gene3D" id="1.10.132.60">
    <property type="entry name" value="DNA polymerase family B, C-terminal domain"/>
    <property type="match status" value="1"/>
</dbReference>
<dbReference type="RefSeq" id="XP_067178688.1">
    <property type="nucleotide sequence ID" value="XM_067323583.1"/>
</dbReference>
<dbReference type="GeneID" id="92516095"/>
<dbReference type="OrthoDB" id="2414538at2759"/>
<dbReference type="Gene3D" id="1.10.287.690">
    <property type="entry name" value="Helix hairpin bin"/>
    <property type="match status" value="1"/>
</dbReference>
<dbReference type="Proteomes" id="UP000673552">
    <property type="component" value="Unassembled WGS sequence"/>
</dbReference>
<feature type="region of interest" description="Disordered" evidence="6">
    <location>
        <begin position="955"/>
        <end position="982"/>
    </location>
</feature>
<dbReference type="SUPFAM" id="SSF53098">
    <property type="entry name" value="Ribonuclease H-like"/>
    <property type="match status" value="2"/>
</dbReference>
<dbReference type="EMBL" id="JAFEUZ010000023">
    <property type="protein sequence ID" value="KAG5478747.1"/>
    <property type="molecule type" value="Genomic_DNA"/>
</dbReference>
<organism evidence="8 9">
    <name type="scientific">Leishmania martiniquensis</name>
    <dbReference type="NCBI Taxonomy" id="1580590"/>
    <lineage>
        <taxon>Eukaryota</taxon>
        <taxon>Discoba</taxon>
        <taxon>Euglenozoa</taxon>
        <taxon>Kinetoplastea</taxon>
        <taxon>Metakinetoplastina</taxon>
        <taxon>Trypanosomatida</taxon>
        <taxon>Trypanosomatidae</taxon>
        <taxon>Leishmaniinae</taxon>
        <taxon>Leishmania</taxon>
    </lineage>
</organism>
<dbReference type="SMART" id="SM00486">
    <property type="entry name" value="POLBc"/>
    <property type="match status" value="1"/>
</dbReference>
<dbReference type="EC" id="2.7.7.7" evidence="2"/>
<reference evidence="9" key="1">
    <citation type="journal article" date="2021" name="Microbiol. Resour. Announc.">
        <title>LGAAP: Leishmaniinae Genome Assembly and Annotation Pipeline.</title>
        <authorList>
            <person name="Almutairi H."/>
            <person name="Urbaniak M.D."/>
            <person name="Bates M.D."/>
            <person name="Jariyapan N."/>
            <person name="Kwakye-Nuako G."/>
            <person name="Thomaz-Soccol V."/>
            <person name="Al-Salem W.S."/>
            <person name="Dillon R.J."/>
            <person name="Bates P.A."/>
            <person name="Gatherer D."/>
        </authorList>
    </citation>
    <scope>NUCLEOTIDE SEQUENCE [LARGE SCALE GENOMIC DNA]</scope>
</reference>
<feature type="compositionally biased region" description="Low complexity" evidence="6">
    <location>
        <begin position="1274"/>
        <end position="1292"/>
    </location>
</feature>
<evidence type="ECO:0000313" key="8">
    <source>
        <dbReference type="EMBL" id="KAG5478747.1"/>
    </source>
</evidence>
<name>A0A836KMP7_9TRYP</name>
<keyword evidence="3" id="KW-0808">Transferase</keyword>
<dbReference type="InterPro" id="IPR017964">
    <property type="entry name" value="DNA-dir_DNA_pol_B_CS"/>
</dbReference>
<dbReference type="InterPro" id="IPR006172">
    <property type="entry name" value="DNA-dir_DNA_pol_B"/>
</dbReference>
<keyword evidence="4" id="KW-0548">Nucleotidyltransferase</keyword>
<dbReference type="SUPFAM" id="SSF56672">
    <property type="entry name" value="DNA/RNA polymerases"/>
    <property type="match status" value="1"/>
</dbReference>
<feature type="compositionally biased region" description="Polar residues" evidence="6">
    <location>
        <begin position="687"/>
        <end position="708"/>
    </location>
</feature>
<evidence type="ECO:0000256" key="5">
    <source>
        <dbReference type="ARBA" id="ARBA00022932"/>
    </source>
</evidence>
<dbReference type="Gene3D" id="3.30.342.10">
    <property type="entry name" value="DNA Polymerase, chain B, domain 1"/>
    <property type="match status" value="1"/>
</dbReference>
<dbReference type="GO" id="GO:0042276">
    <property type="term" value="P:error-prone translesion synthesis"/>
    <property type="evidence" value="ECO:0007669"/>
    <property type="project" value="TreeGrafter"/>
</dbReference>
<dbReference type="GO" id="GO:0005634">
    <property type="term" value="C:nucleus"/>
    <property type="evidence" value="ECO:0007669"/>
    <property type="project" value="TreeGrafter"/>
</dbReference>
<feature type="region of interest" description="Disordered" evidence="6">
    <location>
        <begin position="1339"/>
        <end position="1371"/>
    </location>
</feature>
<accession>A0A836KMP7</accession>
<proteinExistence type="inferred from homology"/>
<dbReference type="PROSITE" id="PS00116">
    <property type="entry name" value="DNA_POLYMERASE_B"/>
    <property type="match status" value="1"/>
</dbReference>
<feature type="region of interest" description="Disordered" evidence="6">
    <location>
        <begin position="1707"/>
        <end position="1727"/>
    </location>
</feature>
<feature type="region of interest" description="Disordered" evidence="6">
    <location>
        <begin position="1900"/>
        <end position="1936"/>
    </location>
</feature>
<gene>
    <name evidence="8" type="ORF">LSCM1_06151</name>
</gene>
<dbReference type="InterPro" id="IPR042087">
    <property type="entry name" value="DNA_pol_B_thumb"/>
</dbReference>
<dbReference type="InterPro" id="IPR012337">
    <property type="entry name" value="RNaseH-like_sf"/>
</dbReference>
<dbReference type="GO" id="GO:0000166">
    <property type="term" value="F:nucleotide binding"/>
    <property type="evidence" value="ECO:0007669"/>
    <property type="project" value="InterPro"/>
</dbReference>
<evidence type="ECO:0000256" key="1">
    <source>
        <dbReference type="ARBA" id="ARBA00005755"/>
    </source>
</evidence>
<dbReference type="GO" id="GO:0000724">
    <property type="term" value="P:double-strand break repair via homologous recombination"/>
    <property type="evidence" value="ECO:0007669"/>
    <property type="project" value="TreeGrafter"/>
</dbReference>
<dbReference type="PANTHER" id="PTHR45812">
    <property type="entry name" value="DNA POLYMERASE ZETA CATALYTIC SUBUNIT"/>
    <property type="match status" value="1"/>
</dbReference>
<comment type="caution">
    <text evidence="8">The sequence shown here is derived from an EMBL/GenBank/DDBJ whole genome shotgun (WGS) entry which is preliminary data.</text>
</comment>
<dbReference type="InterPro" id="IPR036397">
    <property type="entry name" value="RNaseH_sf"/>
</dbReference>
<evidence type="ECO:0000256" key="3">
    <source>
        <dbReference type="ARBA" id="ARBA00022679"/>
    </source>
</evidence>
<evidence type="ECO:0000256" key="2">
    <source>
        <dbReference type="ARBA" id="ARBA00012417"/>
    </source>
</evidence>
<dbReference type="Gene3D" id="3.30.420.10">
    <property type="entry name" value="Ribonuclease H-like superfamily/Ribonuclease H"/>
    <property type="match status" value="2"/>
</dbReference>
<dbReference type="GO" id="GO:0016035">
    <property type="term" value="C:zeta DNA polymerase complex"/>
    <property type="evidence" value="ECO:0007669"/>
    <property type="project" value="InterPro"/>
</dbReference>
<dbReference type="GO" id="GO:0003887">
    <property type="term" value="F:DNA-directed DNA polymerase activity"/>
    <property type="evidence" value="ECO:0007669"/>
    <property type="project" value="UniProtKB-KW"/>
</dbReference>
<feature type="compositionally biased region" description="Polar residues" evidence="6">
    <location>
        <begin position="115"/>
        <end position="126"/>
    </location>
</feature>
<feature type="region of interest" description="Disordered" evidence="6">
    <location>
        <begin position="1384"/>
        <end position="1415"/>
    </location>
</feature>
<feature type="compositionally biased region" description="Low complexity" evidence="6">
    <location>
        <begin position="709"/>
        <end position="718"/>
    </location>
</feature>
<keyword evidence="5" id="KW-0239">DNA-directed DNA polymerase</keyword>
<evidence type="ECO:0000259" key="7">
    <source>
        <dbReference type="Pfam" id="PF00136"/>
    </source>
</evidence>
<dbReference type="InterPro" id="IPR023211">
    <property type="entry name" value="DNA_pol_palm_dom_sf"/>
</dbReference>
<feature type="region of interest" description="Disordered" evidence="6">
    <location>
        <begin position="837"/>
        <end position="893"/>
    </location>
</feature>
<sequence>MYMQVISIEHSLEKPQAELGDEALSPIFHRVSARCPVLHLFGYVHIPLGGGSATGGASAPAVPIEFHHASSSVPENPPGCAVEVMIAAAPHSISRGGSRGGALHLSRFTPLASRRSGTQATGQQDDASPLPKATHAWDVDAHHNIADTAAAVARQRGAPPSHALPVGASHAVESTVGGEGHPPMLSGADLRSSAAQRGCYVQRRACLHVHGVYPSLRLPQYDRNVSAAQLAAQLETVALRVLARQGIFVPSQQLVHNVRIVRRLNLYGYRRHAYAFYEVELIDPDLLPAVADMLQHSTEVGGRQWQLYDAHYRYPSQFMVRWCVNGAAPFRLPSGQCHVRLPTVAELWQNASPLPASLNRAGGLQAARVSRPDGSDAAAQALKDGDEEPHHQAATRSAQQSPLLFRRLWRPDELDRFSTAEVELDVAGADLLDHSSPVEEEEEENRVAGGRRRIVTAGDNLSYTRRIIRRYFREHGVSDDLRVADAIAMERHQQDCVHSTTAMPADGVASWNAEAPAAVMPNSKGTPQPLPRRRYGCVMQMQHGDPTVRWLRHRMLGYLAERRVTTAAAAAAALVASSSATTTNGGDAASISTRLAGTSTVELQEQRAIRQQLVAQYCQPGGSTALTSRHGSRRGVAGAWTTRCYADAHIAVPPPYTRLPDLGSAVAGGDALYVGFSAESLQLSVSQKLTQPPQPQTASALENVATQRSPSSSSHVSPFGEFSPTARAGVAAAPAQDLWKAIAQPSPLSLQSQGSAPATSVAAAAATTPLRSLVSICEAGESGCRDLQSAQEAAHELARSANASLTVAAEAAPAASIVAHAISSWSSWSSALSSSSASLSSGRASSDHDGSLLGSSKDADSPLLRSSATEPPHRTQGEPCPAASEAAAARSDTLTQRLWQSSVKRSLRSSEVRHSDAVLGPLASTNVEALRPSAVASQEDGSFLLGSCARCPASNEMAGAEDNNTPRGRRRRGGISPSALPATTPPARLLACRRWAEGDCVAFVRVRDAASWRLGEVLAVARIASLAAETAELQWLLRLSETHLAMQEQELVRRGSWLRAQLPSARAADTVPLVRDRCAQSAGAAHDVLLGEMVLGNLRDNVPTSSLEGAAGADLVCAAVHSTPMQQLLAEEDAASAGRAVATGKVSVTARQAEPGKRCVLRQQGRRRPSDDAGAVVQAWRVRCFTNVAAYHSVAEAPHSRYRAHVGHPSRSTLPLLQVLCRYAYHVEARVLAAVSPDAFTRGAHMCAANDRPRSSSRRVSSLGGERLKSGEGATHAATARRSSSARASSSRVLFTQPQPLVPLSDTPAPLKGAAASLKRASVSSSVAARSPMIFASAPRREVSEDGGEDTLLFPSSSASAGRSHSGGREVLAQRDRAASACATDSTLLRLTPLPERDPPRGPSHTPNTISPPSALAKLPQDAVDPSAPLVERLWRVLLARQPPPEFLVNGICVVRRVQTIDRTATPAFTLRTQARRRRLGTSWTPDEGGDDAMDAAVEADLSPLGVFSNVSADAGDGGDQGQSIDAVPRDRVTVDVACNGDAVAGAEGRRAAEVVVASAASSLARSSSATLLKQFVVPSLTPTQSLSSSADTVREVTASQRGFLDLLQSSRHLREEPARTVLLQRGGQLGCIVDGMPRCFTVSTSGCGGGLHSQGGSGDMRVSVSAAAWPWSTRTRVEFNDEALASHRYETVPSLPDPRANITGVPKSARATSNAAPTSIGHAPKHHSLSMEGLRKSASHVSGLSLSSSHDPQHYLQCTLRVLYIEVLLHRRPGEALVATSEVLAVGLGQATSATNSAVAVRIFCVAAPRRCAGAVATPHLPATSSSGSVPPLVGLTEAVQVVTVPDEAALLARVRDEILAYDPDLLISWDSFKYGMGHLALRYRAVFQRNLASDVSRVRQHHNYQRPKASGVSHDAAAASAPGGNAGGSSSLAGHSCRSVADDAAARYRSTPRASPLGIPFMFGSGSSGGGGKAVPTQESAQSATTMAAGSSSSSGAASAPSAALSNDFDADDDGVIGGCMNDVSAKGGAPAGQTAEHRGGRIPREAQTGSRWTAQRPLLAQLHAGTDSGAAACQYAKRFGANVHVAGRICTSLGKDVRKEIKMPSYSLPMVHVELLGQPLPCFTDSYLAELFLSPQFTGTLGGGERHTALRYLASRVVAPHRIARKLHWFTKLLELSRMYGILAKEVLTRGSQFRVEATLLRLAQPLGYAMLSPSLSQVHRQPRIECVPLVMQPKSNLYRHDPVVVLDFRSLYPSIITAYNLCYSTCLGVVQPHSHGRLGVLPRFKQSDAALAELLPDDGVVFAPNGAMFVTPSTRVGVLPQMMEAVLDARFEVQAALKHIAIPSGGVVMQQRLQEQQLALKMLANVTYGYTAASYTGRMPCVDLAEAIVSLGRQTLERAIALIHSTPEWRAEVVYGDTDSLFVRLAGRTKADAFRIGKEMADAVTQSNPAPIRLQLEKVLLPCLLLVKKRYAGYMWSSPTQATPTFLAKGIETVRRDQCPATAQLAERLLRLLFDGASATTLRRSYYAVMERLQSGAVNPTQCIFRRAVRLGRYEGPGDAHLPLAARLALQQMEKDVAQTPHWGERLPYVVVRSTTADEKLSDKVVHPERLLHVFDTHSLDATYYIVRHVNSTLDRMFYLVGISFTQWYQAMPRRRAAHSALLNLPTFMAAQQRQQHLQSGVPPDVCGAAASLFFSSGSVSAALSPRSRQVRLGKLTSLMGEHRHHGSSGWLPALCGGGASAAAKGTPTAEEISDGDDQGGEAVQAAELEDLTRPSAQEAIDVDQITTQRSRRPSSSLADAMPRLLNRVLNSGQAGSRSGRRQRWRTVTLDSFYPRTLCVICEEATVSLNDVGRQQAVLMRVGVAGCDATADGRSRPSFLPSSAATEPAAPLPTPLLLPPICTGCWCDPLSLLLHVQQQCRSVDRQMNTLQGLCARCISSGGDVGDTAAEAYNRAIADMEDMDAFCMSSTVTRRFDFSGYAYDGVDGCTPRHVLAAVELSGEGVPRGCVSVDCAVSFEKKWVATQRAQWEAMRALLSRVL</sequence>
<dbReference type="KEGG" id="lmat:92516095"/>
<dbReference type="Pfam" id="PF00136">
    <property type="entry name" value="DNA_pol_B"/>
    <property type="match status" value="1"/>
</dbReference>
<feature type="domain" description="DNA-directed DNA polymerase family B multifunctional" evidence="7">
    <location>
        <begin position="2187"/>
        <end position="2642"/>
    </location>
</feature>
<evidence type="ECO:0000313" key="9">
    <source>
        <dbReference type="Proteomes" id="UP000673552"/>
    </source>
</evidence>
<feature type="region of interest" description="Disordered" evidence="6">
    <location>
        <begin position="1970"/>
        <end position="2008"/>
    </location>
</feature>
<feature type="compositionally biased region" description="Low complexity" evidence="6">
    <location>
        <begin position="1982"/>
        <end position="2006"/>
    </location>
</feature>
<keyword evidence="9" id="KW-1185">Reference proteome</keyword>
<dbReference type="InterPro" id="IPR006134">
    <property type="entry name" value="DNA-dir_DNA_pol_B_multi_dom"/>
</dbReference>
<dbReference type="PRINTS" id="PR00106">
    <property type="entry name" value="DNAPOLB"/>
</dbReference>
<protein>
    <recommendedName>
        <fullName evidence="2">DNA-directed DNA polymerase</fullName>
        <ecNumber evidence="2">2.7.7.7</ecNumber>
    </recommendedName>
</protein>
<feature type="region of interest" description="Disordered" evidence="6">
    <location>
        <begin position="111"/>
        <end position="130"/>
    </location>
</feature>
<comment type="similarity">
    <text evidence="1">Belongs to the DNA polymerase type-B family.</text>
</comment>
<dbReference type="InterPro" id="IPR043502">
    <property type="entry name" value="DNA/RNA_pol_sf"/>
</dbReference>
<feature type="compositionally biased region" description="Low complexity" evidence="6">
    <location>
        <begin position="1911"/>
        <end position="1936"/>
    </location>
</feature>
<dbReference type="CDD" id="cd05534">
    <property type="entry name" value="POLBc_zeta"/>
    <property type="match status" value="1"/>
</dbReference>
<reference evidence="9" key="2">
    <citation type="journal article" date="2021" name="Sci. Data">
        <title>Chromosome-scale genome sequencing, assembly and annotation of six genomes from subfamily Leishmaniinae.</title>
        <authorList>
            <person name="Almutairi H."/>
            <person name="Urbaniak M.D."/>
            <person name="Bates M.D."/>
            <person name="Jariyapan N."/>
            <person name="Kwakye-Nuako G."/>
            <person name="Thomaz Soccol V."/>
            <person name="Al-Salem W.S."/>
            <person name="Dillon R.J."/>
            <person name="Bates P.A."/>
            <person name="Gatherer D."/>
        </authorList>
    </citation>
    <scope>NUCLEOTIDE SEQUENCE [LARGE SCALE GENOMIC DNA]</scope>
</reference>
<feature type="region of interest" description="Disordered" evidence="6">
    <location>
        <begin position="687"/>
        <end position="720"/>
    </location>
</feature>
<feature type="region of interest" description="Disordered" evidence="6">
    <location>
        <begin position="363"/>
        <end position="399"/>
    </location>
</feature>
<feature type="region of interest" description="Disordered" evidence="6">
    <location>
        <begin position="1249"/>
        <end position="1307"/>
    </location>
</feature>
<evidence type="ECO:0000256" key="6">
    <source>
        <dbReference type="SAM" id="MobiDB-lite"/>
    </source>
</evidence>
<dbReference type="PANTHER" id="PTHR45812:SF1">
    <property type="entry name" value="DNA POLYMERASE ZETA CATALYTIC SUBUNIT"/>
    <property type="match status" value="1"/>
</dbReference>
<dbReference type="GO" id="GO:0003677">
    <property type="term" value="F:DNA binding"/>
    <property type="evidence" value="ECO:0007669"/>
    <property type="project" value="InterPro"/>
</dbReference>